<dbReference type="SMART" id="SM00950">
    <property type="entry name" value="Piwi"/>
    <property type="match status" value="1"/>
</dbReference>
<accession>A0A0K0D0S4</accession>
<dbReference type="PANTHER" id="PTHR22891">
    <property type="entry name" value="EUKARYOTIC TRANSLATION INITIATION FACTOR 2C"/>
    <property type="match status" value="1"/>
</dbReference>
<protein>
    <submittedName>
        <fullName evidence="4">Piwi domain-containing protein</fullName>
    </submittedName>
</protein>
<dbReference type="InterPro" id="IPR012337">
    <property type="entry name" value="RNaseH-like_sf"/>
</dbReference>
<dbReference type="PROSITE" id="PS50822">
    <property type="entry name" value="PIWI"/>
    <property type="match status" value="1"/>
</dbReference>
<dbReference type="WBParaSite" id="ACAC_0000366701-mRNA-1">
    <property type="protein sequence ID" value="ACAC_0000366701-mRNA-1"/>
    <property type="gene ID" value="ACAC_0000366701"/>
</dbReference>
<dbReference type="STRING" id="6313.A0A0K0D0S4"/>
<dbReference type="Gene3D" id="3.40.50.2300">
    <property type="match status" value="1"/>
</dbReference>
<dbReference type="AlphaFoldDB" id="A0A0K0D0S4"/>
<dbReference type="InterPro" id="IPR003100">
    <property type="entry name" value="PAZ_dom"/>
</dbReference>
<dbReference type="PROSITE" id="PS50821">
    <property type="entry name" value="PAZ"/>
    <property type="match status" value="1"/>
</dbReference>
<evidence type="ECO:0000313" key="3">
    <source>
        <dbReference type="Proteomes" id="UP000035642"/>
    </source>
</evidence>
<feature type="domain" description="Piwi" evidence="2">
    <location>
        <begin position="349"/>
        <end position="539"/>
    </location>
</feature>
<dbReference type="Pfam" id="PF02171">
    <property type="entry name" value="Piwi"/>
    <property type="match status" value="1"/>
</dbReference>
<dbReference type="SUPFAM" id="SSF53098">
    <property type="entry name" value="Ribonuclease H-like"/>
    <property type="match status" value="1"/>
</dbReference>
<evidence type="ECO:0000259" key="2">
    <source>
        <dbReference type="PROSITE" id="PS50822"/>
    </source>
</evidence>
<evidence type="ECO:0000259" key="1">
    <source>
        <dbReference type="PROSITE" id="PS50821"/>
    </source>
</evidence>
<dbReference type="SMART" id="SM00949">
    <property type="entry name" value="PAZ"/>
    <property type="match status" value="1"/>
</dbReference>
<dbReference type="InterPro" id="IPR036085">
    <property type="entry name" value="PAZ_dom_sf"/>
</dbReference>
<organism evidence="3 4">
    <name type="scientific">Angiostrongylus cantonensis</name>
    <name type="common">Rat lungworm</name>
    <dbReference type="NCBI Taxonomy" id="6313"/>
    <lineage>
        <taxon>Eukaryota</taxon>
        <taxon>Metazoa</taxon>
        <taxon>Ecdysozoa</taxon>
        <taxon>Nematoda</taxon>
        <taxon>Chromadorea</taxon>
        <taxon>Rhabditida</taxon>
        <taxon>Rhabditina</taxon>
        <taxon>Rhabditomorpha</taxon>
        <taxon>Strongyloidea</taxon>
        <taxon>Metastrongylidae</taxon>
        <taxon>Angiostrongylus</taxon>
    </lineage>
</organism>
<dbReference type="CDD" id="cd02846">
    <property type="entry name" value="PAZ_argonaute_like"/>
    <property type="match status" value="1"/>
</dbReference>
<sequence length="579" mass="65372">MYGFNEKDCPNVGDGKRLLPGTQKSICFIEGTRGRGFVSAALAIDAKKAAFHEEMRLIDKAKIIVNDNLSTKLSEIALEKLDLGLKGLFFYTKHTGHKVDHQIESITGKTASEATFKFKGVKVSVLQYFKEQYKISLEYPNAPLVKVREGSRVNSYPMELGFIREMQRVTIFQQTPSQSDKMKKNCVVPPGERQGNIKRGAYALKLFGSRGNSFVTNAGFHILRNPMKVTSNEAELEECFKCAADNQCSYCLIISSDSAISVHKKIKLWERELEIVTQEVKLSTVIKVVKENQRQILENIVLKTNVKLGGLNYELDLHGMAASEDGQGWIREGRVFLGISVNHSSLLCDYLSPVVFGTLATLCEIVIDVFYKFLQHHDDRVPKDLIIYRSGISERSFKTVLTYDIPQIRRKLSEHGVQDIKLVFIVVQKNHNIRFMRPLIDQSRELFSQNIPPGVVVDSNVTHPAFKEFYLNSHFTFQGSAVTPRYTVLVDDLNLSMDELEGMTHVLTYAHQIVNLSTSLPAPLYVANRYAERGRSIHEAYVDGSSTRSSVSEGSIDYIDSARYLTYKSTKLEKIRVNA</sequence>
<reference evidence="4" key="2">
    <citation type="submission" date="2017-02" db="UniProtKB">
        <authorList>
            <consortium name="WormBaseParasite"/>
        </authorList>
    </citation>
    <scope>IDENTIFICATION</scope>
</reference>
<dbReference type="GO" id="GO:0003723">
    <property type="term" value="F:RNA binding"/>
    <property type="evidence" value="ECO:0007669"/>
    <property type="project" value="InterPro"/>
</dbReference>
<dbReference type="SUPFAM" id="SSF101690">
    <property type="entry name" value="PAZ domain"/>
    <property type="match status" value="1"/>
</dbReference>
<proteinExistence type="predicted"/>
<dbReference type="Pfam" id="PF02170">
    <property type="entry name" value="PAZ"/>
    <property type="match status" value="1"/>
</dbReference>
<keyword evidence="3" id="KW-1185">Reference proteome</keyword>
<dbReference type="Proteomes" id="UP000035642">
    <property type="component" value="Unassembled WGS sequence"/>
</dbReference>
<dbReference type="InterPro" id="IPR003165">
    <property type="entry name" value="Piwi"/>
</dbReference>
<reference evidence="3" key="1">
    <citation type="submission" date="2012-09" db="EMBL/GenBank/DDBJ databases">
        <authorList>
            <person name="Martin A.A."/>
        </authorList>
    </citation>
    <scope>NUCLEOTIDE SEQUENCE</scope>
</reference>
<feature type="domain" description="PAZ" evidence="1">
    <location>
        <begin position="60"/>
        <end position="165"/>
    </location>
</feature>
<dbReference type="InterPro" id="IPR036397">
    <property type="entry name" value="RNaseH_sf"/>
</dbReference>
<name>A0A0K0D0S4_ANGCA</name>
<evidence type="ECO:0000313" key="4">
    <source>
        <dbReference type="WBParaSite" id="ACAC_0000366701-mRNA-1"/>
    </source>
</evidence>
<dbReference type="Gene3D" id="2.170.260.10">
    <property type="entry name" value="paz domain"/>
    <property type="match status" value="1"/>
</dbReference>
<dbReference type="Gene3D" id="3.30.420.10">
    <property type="entry name" value="Ribonuclease H-like superfamily/Ribonuclease H"/>
    <property type="match status" value="1"/>
</dbReference>